<dbReference type="KEGG" id="ttu:TERTU_3846"/>
<name>C5BSZ8_TERTT</name>
<sequence>MEQKVESSSCLIGLVTVHAWSFYLGAGSSVAFVGCAGKEEYNNWPYLAKASFLLAPRFSLRTTYNNYIKHLVAEGNQLALVARNKENGRLLFAHAQSDRV</sequence>
<dbReference type="AlphaFoldDB" id="C5BSZ8"/>
<dbReference type="Proteomes" id="UP000009080">
    <property type="component" value="Chromosome"/>
</dbReference>
<evidence type="ECO:0000313" key="1">
    <source>
        <dbReference type="EMBL" id="ACR13835.1"/>
    </source>
</evidence>
<reference evidence="1 2" key="1">
    <citation type="journal article" date="2009" name="PLoS ONE">
        <title>The complete genome of Teredinibacter turnerae T7901: an intracellular endosymbiont of marine wood-boring bivalves (shipworms).</title>
        <authorList>
            <person name="Yang J.C."/>
            <person name="Madupu R."/>
            <person name="Durkin A.S."/>
            <person name="Ekborg N.A."/>
            <person name="Pedamallu C.S."/>
            <person name="Hostetler J.B."/>
            <person name="Radune D."/>
            <person name="Toms B.S."/>
            <person name="Henrissat B."/>
            <person name="Coutinho P.M."/>
            <person name="Schwarz S."/>
            <person name="Field L."/>
            <person name="Trindade-Silva A.E."/>
            <person name="Soares C.A.G."/>
            <person name="Elshahawi S."/>
            <person name="Hanora A."/>
            <person name="Schmidt E.W."/>
            <person name="Haygood M.G."/>
            <person name="Posfai J."/>
            <person name="Benner J."/>
            <person name="Madinger C."/>
            <person name="Nove J."/>
            <person name="Anton B."/>
            <person name="Chaudhary K."/>
            <person name="Foster J."/>
            <person name="Holman A."/>
            <person name="Kumar S."/>
            <person name="Lessard P.A."/>
            <person name="Luyten Y.A."/>
            <person name="Slatko B."/>
            <person name="Wood N."/>
            <person name="Wu B."/>
            <person name="Teplitski M."/>
            <person name="Mougous J.D."/>
            <person name="Ward N."/>
            <person name="Eisen J.A."/>
            <person name="Badger J.H."/>
            <person name="Distel D.L."/>
        </authorList>
    </citation>
    <scope>NUCLEOTIDE SEQUENCE [LARGE SCALE GENOMIC DNA]</scope>
    <source>
        <strain evidence="2">ATCC 39867 / T7901</strain>
    </source>
</reference>
<evidence type="ECO:0000313" key="2">
    <source>
        <dbReference type="Proteomes" id="UP000009080"/>
    </source>
</evidence>
<dbReference type="STRING" id="377629.TERTU_3846"/>
<dbReference type="HOGENOM" id="CLU_2304681_0_0_6"/>
<evidence type="ECO:0008006" key="3">
    <source>
        <dbReference type="Google" id="ProtNLM"/>
    </source>
</evidence>
<dbReference type="PROSITE" id="PS51257">
    <property type="entry name" value="PROKAR_LIPOPROTEIN"/>
    <property type="match status" value="1"/>
</dbReference>
<dbReference type="EMBL" id="CP001614">
    <property type="protein sequence ID" value="ACR13835.1"/>
    <property type="molecule type" value="Genomic_DNA"/>
</dbReference>
<proteinExistence type="predicted"/>
<gene>
    <name evidence="1" type="ordered locus">TERTU_3846</name>
</gene>
<protein>
    <recommendedName>
        <fullName evidence="3">Lipoprotein</fullName>
    </recommendedName>
</protein>
<accession>C5BSZ8</accession>
<organism evidence="1 2">
    <name type="scientific">Teredinibacter turnerae (strain ATCC 39867 / T7901)</name>
    <dbReference type="NCBI Taxonomy" id="377629"/>
    <lineage>
        <taxon>Bacteria</taxon>
        <taxon>Pseudomonadati</taxon>
        <taxon>Pseudomonadota</taxon>
        <taxon>Gammaproteobacteria</taxon>
        <taxon>Cellvibrionales</taxon>
        <taxon>Cellvibrionaceae</taxon>
        <taxon>Teredinibacter</taxon>
    </lineage>
</organism>
<keyword evidence="2" id="KW-1185">Reference proteome</keyword>